<dbReference type="InterPro" id="IPR019734">
    <property type="entry name" value="TPR_rpt"/>
</dbReference>
<organism evidence="3 4">
    <name type="scientific">Dendrothele bispora (strain CBS 962.96)</name>
    <dbReference type="NCBI Taxonomy" id="1314807"/>
    <lineage>
        <taxon>Eukaryota</taxon>
        <taxon>Fungi</taxon>
        <taxon>Dikarya</taxon>
        <taxon>Basidiomycota</taxon>
        <taxon>Agaricomycotina</taxon>
        <taxon>Agaricomycetes</taxon>
        <taxon>Agaricomycetidae</taxon>
        <taxon>Agaricales</taxon>
        <taxon>Agaricales incertae sedis</taxon>
        <taxon>Dendrothele</taxon>
    </lineage>
</organism>
<accession>A0A4S8M5D2</accession>
<dbReference type="PANTHER" id="PTHR45831">
    <property type="entry name" value="LD24721P"/>
    <property type="match status" value="1"/>
</dbReference>
<sequence>MSPRDPELAILLKNEGNRLYNNKNYEAADVKYTKALELDDTNATFWANRAACRLNMRRFLDTISDGIKATELDSGYSKAYARIATAYDALGEPWNSTSHWKKALNSLRKEHLTSAEQNQRGEYEVALASAKRVLKAFEDSNNPESTTGPSHHGLVYSEEETKNLPWRLASEMLPQLTLERNQKSSAWLITSAYHEFNTGLDMLNSAFHSGHGNVVRVRLGVGSLLSDAVLKDPRCFHIDDPNFIKNYNNQVIAELESSGGRQFYAGPDVIMKEAPERLRRDGWSKLQSALNVTIRSWIMRGFIDGSLRDNHTIKMELLSSAVKVIKWGQKEWADVSVSDRGVMFQDSFLRGVQRLYFEAIIPPHDVEFRVSILKQMFEEADEVIKSVDSKPLPPYDGPEGPSWRMAFFDYPKADAYAAKGRYYSELGYVCCVAAEKSILYEKSGEMYVLAADCLPEDDEVHALYLTYAMTEGFITSQVQISTMLDVIERIKVVLPKVKKIWQNSTLAYQGLEKLCNRTIGQETDLRKLVAKGVTKNVPKMS</sequence>
<dbReference type="GO" id="GO:0060090">
    <property type="term" value="F:molecular adaptor activity"/>
    <property type="evidence" value="ECO:0007669"/>
    <property type="project" value="TreeGrafter"/>
</dbReference>
<evidence type="ECO:0000313" key="4">
    <source>
        <dbReference type="Proteomes" id="UP000297245"/>
    </source>
</evidence>
<dbReference type="SUPFAM" id="SSF48452">
    <property type="entry name" value="TPR-like"/>
    <property type="match status" value="1"/>
</dbReference>
<dbReference type="AlphaFoldDB" id="A0A4S8M5D2"/>
<dbReference type="InterPro" id="IPR011990">
    <property type="entry name" value="TPR-like_helical_dom_sf"/>
</dbReference>
<dbReference type="EMBL" id="ML179166">
    <property type="protein sequence ID" value="THU96943.1"/>
    <property type="molecule type" value="Genomic_DNA"/>
</dbReference>
<dbReference type="Proteomes" id="UP000297245">
    <property type="component" value="Unassembled WGS sequence"/>
</dbReference>
<gene>
    <name evidence="3" type="ORF">K435DRAFT_663527</name>
</gene>
<dbReference type="SMART" id="SM00028">
    <property type="entry name" value="TPR"/>
    <property type="match status" value="3"/>
</dbReference>
<dbReference type="GO" id="GO:0016020">
    <property type="term" value="C:membrane"/>
    <property type="evidence" value="ECO:0007669"/>
    <property type="project" value="TreeGrafter"/>
</dbReference>
<dbReference type="InterPro" id="IPR047150">
    <property type="entry name" value="SGT"/>
</dbReference>
<evidence type="ECO:0000313" key="3">
    <source>
        <dbReference type="EMBL" id="THU96943.1"/>
    </source>
</evidence>
<evidence type="ECO:0000256" key="1">
    <source>
        <dbReference type="ARBA" id="ARBA00022737"/>
    </source>
</evidence>
<dbReference type="PANTHER" id="PTHR45831:SF2">
    <property type="entry name" value="LD24721P"/>
    <property type="match status" value="1"/>
</dbReference>
<keyword evidence="2" id="KW-0802">TPR repeat</keyword>
<dbReference type="GO" id="GO:0072380">
    <property type="term" value="C:TRC complex"/>
    <property type="evidence" value="ECO:0007669"/>
    <property type="project" value="TreeGrafter"/>
</dbReference>
<dbReference type="OrthoDB" id="2423701at2759"/>
<dbReference type="Gene3D" id="1.25.40.10">
    <property type="entry name" value="Tetratricopeptide repeat domain"/>
    <property type="match status" value="1"/>
</dbReference>
<dbReference type="GO" id="GO:0006620">
    <property type="term" value="P:post-translational protein targeting to endoplasmic reticulum membrane"/>
    <property type="evidence" value="ECO:0007669"/>
    <property type="project" value="TreeGrafter"/>
</dbReference>
<name>A0A4S8M5D2_DENBC</name>
<keyword evidence="1" id="KW-0677">Repeat</keyword>
<evidence type="ECO:0000256" key="2">
    <source>
        <dbReference type="ARBA" id="ARBA00022803"/>
    </source>
</evidence>
<protein>
    <submittedName>
        <fullName evidence="3">Uncharacterized protein</fullName>
    </submittedName>
</protein>
<proteinExistence type="predicted"/>
<keyword evidence="4" id="KW-1185">Reference proteome</keyword>
<reference evidence="3 4" key="1">
    <citation type="journal article" date="2019" name="Nat. Ecol. Evol.">
        <title>Megaphylogeny resolves global patterns of mushroom evolution.</title>
        <authorList>
            <person name="Varga T."/>
            <person name="Krizsan K."/>
            <person name="Foldi C."/>
            <person name="Dima B."/>
            <person name="Sanchez-Garcia M."/>
            <person name="Sanchez-Ramirez S."/>
            <person name="Szollosi G.J."/>
            <person name="Szarkandi J.G."/>
            <person name="Papp V."/>
            <person name="Albert L."/>
            <person name="Andreopoulos W."/>
            <person name="Angelini C."/>
            <person name="Antonin V."/>
            <person name="Barry K.W."/>
            <person name="Bougher N.L."/>
            <person name="Buchanan P."/>
            <person name="Buyck B."/>
            <person name="Bense V."/>
            <person name="Catcheside P."/>
            <person name="Chovatia M."/>
            <person name="Cooper J."/>
            <person name="Damon W."/>
            <person name="Desjardin D."/>
            <person name="Finy P."/>
            <person name="Geml J."/>
            <person name="Haridas S."/>
            <person name="Hughes K."/>
            <person name="Justo A."/>
            <person name="Karasinski D."/>
            <person name="Kautmanova I."/>
            <person name="Kiss B."/>
            <person name="Kocsube S."/>
            <person name="Kotiranta H."/>
            <person name="LaButti K.M."/>
            <person name="Lechner B.E."/>
            <person name="Liimatainen K."/>
            <person name="Lipzen A."/>
            <person name="Lukacs Z."/>
            <person name="Mihaltcheva S."/>
            <person name="Morgado L.N."/>
            <person name="Niskanen T."/>
            <person name="Noordeloos M.E."/>
            <person name="Ohm R.A."/>
            <person name="Ortiz-Santana B."/>
            <person name="Ovrebo C."/>
            <person name="Racz N."/>
            <person name="Riley R."/>
            <person name="Savchenko A."/>
            <person name="Shiryaev A."/>
            <person name="Soop K."/>
            <person name="Spirin V."/>
            <person name="Szebenyi C."/>
            <person name="Tomsovsky M."/>
            <person name="Tulloss R.E."/>
            <person name="Uehling J."/>
            <person name="Grigoriev I.V."/>
            <person name="Vagvolgyi C."/>
            <person name="Papp T."/>
            <person name="Martin F.M."/>
            <person name="Miettinen O."/>
            <person name="Hibbett D.S."/>
            <person name="Nagy L.G."/>
        </authorList>
    </citation>
    <scope>NUCLEOTIDE SEQUENCE [LARGE SCALE GENOMIC DNA]</scope>
    <source>
        <strain evidence="3 4">CBS 962.96</strain>
    </source>
</reference>